<dbReference type="Proteomes" id="UP000269721">
    <property type="component" value="Unassembled WGS sequence"/>
</dbReference>
<dbReference type="AlphaFoldDB" id="A0A4P9VTH9"/>
<gene>
    <name evidence="1" type="ORF">BDK51DRAFT_45081</name>
</gene>
<proteinExistence type="predicted"/>
<keyword evidence="2" id="KW-1185">Reference proteome</keyword>
<dbReference type="EMBL" id="ML002034">
    <property type="protein sequence ID" value="RKO82829.1"/>
    <property type="molecule type" value="Genomic_DNA"/>
</dbReference>
<sequence>MGTTITPRFVELEDDETVEFNGGEVNDGCWEGVGMSGGFSTMGPNGFGPLGPHRFARFGSNGFALLGPNGFAPLGSDGKAGAVGTHTPIVEAVVRLVTAVVVKIVGNVEEVVDANTVVVDGAAGLGLEGAGPTSDGTPGMFNGGSGIGFKDHGAPAPPGPVAVVFAVGQGTAIQGAE</sequence>
<evidence type="ECO:0000313" key="2">
    <source>
        <dbReference type="Proteomes" id="UP000269721"/>
    </source>
</evidence>
<organism evidence="1 2">
    <name type="scientific">Blyttiomyces helicus</name>
    <dbReference type="NCBI Taxonomy" id="388810"/>
    <lineage>
        <taxon>Eukaryota</taxon>
        <taxon>Fungi</taxon>
        <taxon>Fungi incertae sedis</taxon>
        <taxon>Chytridiomycota</taxon>
        <taxon>Chytridiomycota incertae sedis</taxon>
        <taxon>Chytridiomycetes</taxon>
        <taxon>Chytridiomycetes incertae sedis</taxon>
        <taxon>Blyttiomyces</taxon>
    </lineage>
</organism>
<reference evidence="2" key="1">
    <citation type="journal article" date="2018" name="Nat. Microbiol.">
        <title>Leveraging single-cell genomics to expand the fungal tree of life.</title>
        <authorList>
            <person name="Ahrendt S.R."/>
            <person name="Quandt C.A."/>
            <person name="Ciobanu D."/>
            <person name="Clum A."/>
            <person name="Salamov A."/>
            <person name="Andreopoulos B."/>
            <person name="Cheng J.F."/>
            <person name="Woyke T."/>
            <person name="Pelin A."/>
            <person name="Henrissat B."/>
            <person name="Reynolds N.K."/>
            <person name="Benny G.L."/>
            <person name="Smith M.E."/>
            <person name="James T.Y."/>
            <person name="Grigoriev I.V."/>
        </authorList>
    </citation>
    <scope>NUCLEOTIDE SEQUENCE [LARGE SCALE GENOMIC DNA]</scope>
</reference>
<protein>
    <submittedName>
        <fullName evidence="1">Uncharacterized protein</fullName>
    </submittedName>
</protein>
<name>A0A4P9VTH9_9FUNG</name>
<accession>A0A4P9VTH9</accession>
<evidence type="ECO:0000313" key="1">
    <source>
        <dbReference type="EMBL" id="RKO82829.1"/>
    </source>
</evidence>